<evidence type="ECO:0000313" key="12">
    <source>
        <dbReference type="EMBL" id="AQL03169.1"/>
    </source>
</evidence>
<dbReference type="CDD" id="cd20404">
    <property type="entry name" value="Tudor_Agenet_AtEML-like"/>
    <property type="match status" value="1"/>
</dbReference>
<comment type="similarity">
    <text evidence="2">Belongs to the PDS5 family.</text>
</comment>
<keyword evidence="4" id="KW-0677">Repeat</keyword>
<reference evidence="12" key="1">
    <citation type="submission" date="2015-12" db="EMBL/GenBank/DDBJ databases">
        <title>Update maize B73 reference genome by single molecule sequencing technologies.</title>
        <authorList>
            <consortium name="Maize Genome Sequencing Project"/>
            <person name="Ware D."/>
        </authorList>
    </citation>
    <scope>NUCLEOTIDE SEQUENCE</scope>
    <source>
        <tissue evidence="12">Seedling</tissue>
    </source>
</reference>
<dbReference type="FunFam" id="2.30.30.140:FF:000033">
    <property type="entry name" value="Binding protein"/>
    <property type="match status" value="1"/>
</dbReference>
<keyword evidence="7" id="KW-0234">DNA repair</keyword>
<keyword evidence="5" id="KW-0227">DNA damage</keyword>
<proteinExistence type="inferred from homology"/>
<keyword evidence="3" id="KW-0132">Cell division</keyword>
<dbReference type="AlphaFoldDB" id="A0A1D6NYZ7"/>
<protein>
    <submittedName>
        <fullName evidence="12">Binding</fullName>
    </submittedName>
</protein>
<sequence>MLHQLKDADFWKIFTSLLNCSTTFEKAWSLRAELLKILGENHVLYNFVGTLTMRCSYLLVNKEYAKEILAEASAQKTSGNTKLISSCMNLLTAISSFFPSLLAGLEEDIVELLKEDNEVLKEGIAHVLSKAGVNIREQLASTSSLDLLLERLCLEGTRRQAKYSVHALAAITKDDGLMSLSVLYKRLVDLLEEKKVNIPSILQSLGCIAQIAMPIFETRKEEILSFIIKKILDCNDDMVQNSSNKSEWGDSTHNCLLKIYGIKTLVKSYIPCKDAHAQPGIEKLIDILKNILTYGDISPNMVSSAADKAHLRLAAAKAVLRLSKQWDHKVPVDVFYLTLRISQDDFPQVRKLFLCKVLQYIKERALDAKYACAFMFGVNDYHGPQLEEFKYNLTEVVQICQQVKMRQLSVQADMNLLTAYPEYIISFLVHALAHDPSSPDIEEHENVKAFGPTYWRLYLILSILLGEEGLQHSVPGMKKDSFTTIISIFKSIKSSQDVVDGNKNKTLWAICDLGTLIAKRLCQDQTSLSEAQTVPLPPQLYAPLQDNQNENSVESYGQIWPGCEKVLAHFEAVMTANMDKVESPKHKMLIDMTDEFGNEVPLGKIVKLLKLRGEKKAEKKQKAPSSSSVNAENDDDVLGLVREINLSNQEDLEELQKGKPKKRQTDTKNSNKKPLDFSSPKRKRSISKSRPHSAKGSKNSDDRLIHTPNTERTSISLETKLKEKNRDDSIDTELLVSPSIRTPVSKGNKGAKRSHIDILSSVPKKSADAESTKRTVEPRSLNGSLKSQKSKPISGLVQCSTQDSSGTDLVGHRIKVWWPLDKRFYEGTVQSYDSSKKKHTVLYDDGDVEVLILAKEKWILIESNDSSVKKQKKDLGTNQGRAWEGTSSNKSPPSQPKSKKRSLPPKKKGQPNDKRRKTAERNNSVEEEGIGAGDNDSDSSSPLAHSDVDKDVNSVGHMEEVIVSLAEKEKTRKDSKGMEMKEKGGKDSKDVKIKEKAGKESKDVEMKEKIGNVKMKEKAGKESKDSEMKEKIGKESKDVKMKDKSVKESKDVEMKEKPGKDSKDVKTKEKAGKESKDAEVKEKAVKDPKDVEMEGMAGKEPKDVEKLDGHTLSNEESDNDTLSVWKKRTAKAT</sequence>
<comment type="function">
    <text evidence="10">Cohesin cofactor dispensable during the meiotic division but playing an important role in DNA repair by homologous recombination (HR) probably by helping SMC5/SMC6 complex. Regulator of sister chromatid cohesion in mitosis which may stabilize cohesin complex association with chromatin. May couple sister chromatid cohesion during mitosis to DNA replication. Cohesion ensures that chromosome partitioning is accurate in both meiotic and mitotic cells and plays an important role in DNA repair.</text>
</comment>
<evidence type="ECO:0000256" key="2">
    <source>
        <dbReference type="ARBA" id="ARBA00006254"/>
    </source>
</evidence>
<feature type="compositionally biased region" description="Basic and acidic residues" evidence="11">
    <location>
        <begin position="946"/>
        <end position="1109"/>
    </location>
</feature>
<dbReference type="GO" id="GO:0035825">
    <property type="term" value="P:homologous recombination"/>
    <property type="evidence" value="ECO:0007669"/>
    <property type="project" value="UniProtKB-ARBA"/>
</dbReference>
<dbReference type="PANTHER" id="PTHR12663">
    <property type="entry name" value="ANDROGEN INDUCED INHIBITOR OF PROLIFERATION AS3 / PDS5-RELATED"/>
    <property type="match status" value="1"/>
</dbReference>
<evidence type="ECO:0000256" key="1">
    <source>
        <dbReference type="ARBA" id="ARBA00004123"/>
    </source>
</evidence>
<evidence type="ECO:0000256" key="3">
    <source>
        <dbReference type="ARBA" id="ARBA00022618"/>
    </source>
</evidence>
<name>A0A1D6NYZ7_MAIZE</name>
<feature type="compositionally biased region" description="Basic residues" evidence="11">
    <location>
        <begin position="680"/>
        <end position="695"/>
    </location>
</feature>
<dbReference type="InterPro" id="IPR039776">
    <property type="entry name" value="Pds5"/>
</dbReference>
<evidence type="ECO:0000256" key="11">
    <source>
        <dbReference type="SAM" id="MobiDB-lite"/>
    </source>
</evidence>
<dbReference type="PANTHER" id="PTHR12663:SF0">
    <property type="entry name" value="PRECOCIOUS DISSOCIATION OF SISTERS 5, ISOFORM A"/>
    <property type="match status" value="1"/>
</dbReference>
<dbReference type="EMBL" id="CM000785">
    <property type="protein sequence ID" value="AQL03169.1"/>
    <property type="molecule type" value="Genomic_DNA"/>
</dbReference>
<feature type="region of interest" description="Disordered" evidence="11">
    <location>
        <begin position="866"/>
        <end position="1133"/>
    </location>
</feature>
<accession>A0A1D6NYZ7</accession>
<keyword evidence="6" id="KW-0498">Mitosis</keyword>
<evidence type="ECO:0000256" key="7">
    <source>
        <dbReference type="ARBA" id="ARBA00023204"/>
    </source>
</evidence>
<evidence type="ECO:0000256" key="10">
    <source>
        <dbReference type="ARBA" id="ARBA00058864"/>
    </source>
</evidence>
<evidence type="ECO:0000256" key="4">
    <source>
        <dbReference type="ARBA" id="ARBA00022737"/>
    </source>
</evidence>
<keyword evidence="8" id="KW-0539">Nucleus</keyword>
<evidence type="ECO:0000256" key="6">
    <source>
        <dbReference type="ARBA" id="ARBA00022776"/>
    </source>
</evidence>
<dbReference type="SUPFAM" id="SSF63748">
    <property type="entry name" value="Tudor/PWWP/MBT"/>
    <property type="match status" value="1"/>
</dbReference>
<feature type="compositionally biased region" description="Polar residues" evidence="11">
    <location>
        <begin position="781"/>
        <end position="804"/>
    </location>
</feature>
<dbReference type="GO" id="GO:0051301">
    <property type="term" value="P:cell division"/>
    <property type="evidence" value="ECO:0007669"/>
    <property type="project" value="UniProtKB-KW"/>
</dbReference>
<dbReference type="GO" id="GO:0009556">
    <property type="term" value="P:microsporogenesis"/>
    <property type="evidence" value="ECO:0007669"/>
    <property type="project" value="UniProtKB-ARBA"/>
</dbReference>
<dbReference type="Pfam" id="PF20168">
    <property type="entry name" value="PDS5"/>
    <property type="match status" value="1"/>
</dbReference>
<dbReference type="InterPro" id="IPR016024">
    <property type="entry name" value="ARM-type_fold"/>
</dbReference>
<keyword evidence="9" id="KW-0131">Cell cycle</keyword>
<evidence type="ECO:0000256" key="8">
    <source>
        <dbReference type="ARBA" id="ARBA00023242"/>
    </source>
</evidence>
<feature type="compositionally biased region" description="Basic residues" evidence="11">
    <location>
        <begin position="897"/>
        <end position="918"/>
    </location>
</feature>
<feature type="compositionally biased region" description="Polar residues" evidence="11">
    <location>
        <begin position="707"/>
        <end position="717"/>
    </location>
</feature>
<dbReference type="GO" id="GO:0005634">
    <property type="term" value="C:nucleus"/>
    <property type="evidence" value="ECO:0007669"/>
    <property type="project" value="UniProtKB-SubCell"/>
</dbReference>
<organism evidence="12">
    <name type="scientific">Zea mays</name>
    <name type="common">Maize</name>
    <dbReference type="NCBI Taxonomy" id="4577"/>
    <lineage>
        <taxon>Eukaryota</taxon>
        <taxon>Viridiplantae</taxon>
        <taxon>Streptophyta</taxon>
        <taxon>Embryophyta</taxon>
        <taxon>Tracheophyta</taxon>
        <taxon>Spermatophyta</taxon>
        <taxon>Magnoliopsida</taxon>
        <taxon>Liliopsida</taxon>
        <taxon>Poales</taxon>
        <taxon>Poaceae</taxon>
        <taxon>PACMAD clade</taxon>
        <taxon>Panicoideae</taxon>
        <taxon>Andropogonodae</taxon>
        <taxon>Andropogoneae</taxon>
        <taxon>Tripsacinae</taxon>
        <taxon>Zea</taxon>
    </lineage>
</organism>
<dbReference type="SUPFAM" id="SSF48371">
    <property type="entry name" value="ARM repeat"/>
    <property type="match status" value="1"/>
</dbReference>
<feature type="region of interest" description="Disordered" evidence="11">
    <location>
        <begin position="614"/>
        <end position="636"/>
    </location>
</feature>
<feature type="region of interest" description="Disordered" evidence="11">
    <location>
        <begin position="649"/>
        <end position="727"/>
    </location>
</feature>
<dbReference type="Gene3D" id="2.30.30.140">
    <property type="match status" value="1"/>
</dbReference>
<evidence type="ECO:0000256" key="9">
    <source>
        <dbReference type="ARBA" id="ARBA00023306"/>
    </source>
</evidence>
<gene>
    <name evidence="12" type="ORF">ZEAMMB73_Zm00001d045783</name>
</gene>
<dbReference type="GO" id="GO:0007064">
    <property type="term" value="P:mitotic sister chromatid cohesion"/>
    <property type="evidence" value="ECO:0007669"/>
    <property type="project" value="InterPro"/>
</dbReference>
<evidence type="ECO:0000256" key="5">
    <source>
        <dbReference type="ARBA" id="ARBA00022763"/>
    </source>
</evidence>
<comment type="subcellular location">
    <subcellularLocation>
        <location evidence="1">Nucleus</location>
    </subcellularLocation>
</comment>
<feature type="compositionally biased region" description="Basic and acidic residues" evidence="11">
    <location>
        <begin position="765"/>
        <end position="777"/>
    </location>
</feature>
<dbReference type="GO" id="GO:0006281">
    <property type="term" value="P:DNA repair"/>
    <property type="evidence" value="ECO:0007669"/>
    <property type="project" value="UniProtKB-KW"/>
</dbReference>
<feature type="region of interest" description="Disordered" evidence="11">
    <location>
        <begin position="740"/>
        <end position="804"/>
    </location>
</feature>